<keyword evidence="2" id="KW-0143">Chaperone</keyword>
<name>A0ABD2PZI3_9PLAT</name>
<comment type="similarity">
    <text evidence="1">Belongs to the prefoldin subunit beta family.</text>
</comment>
<evidence type="ECO:0000256" key="2">
    <source>
        <dbReference type="ARBA" id="ARBA00023186"/>
    </source>
</evidence>
<dbReference type="Pfam" id="PF01920">
    <property type="entry name" value="Prefoldin_2"/>
    <property type="match status" value="1"/>
</dbReference>
<sequence length="123" mass="14283">MSTKEDIKVTFQDQSNINKFARYNGQLKELERIVEAREKAIATLADLEDELVVYEEPKVQYKIGESFFHLGVDDANLKLEEQRKNVKDRLCKDKQELTRVKGELAVLKEALSKKFGDHINLEE</sequence>
<evidence type="ECO:0000313" key="4">
    <source>
        <dbReference type="EMBL" id="KAL3312797.1"/>
    </source>
</evidence>
<dbReference type="InterPro" id="IPR002777">
    <property type="entry name" value="PFD_beta-like"/>
</dbReference>
<accession>A0ABD2PZI3</accession>
<proteinExistence type="inferred from homology"/>
<evidence type="ECO:0000313" key="5">
    <source>
        <dbReference type="Proteomes" id="UP001626550"/>
    </source>
</evidence>
<dbReference type="EMBL" id="JBJKFK010001544">
    <property type="protein sequence ID" value="KAL3312797.1"/>
    <property type="molecule type" value="Genomic_DNA"/>
</dbReference>
<dbReference type="AlphaFoldDB" id="A0ABD2PZI3"/>
<dbReference type="PANTHER" id="PTHR21100">
    <property type="entry name" value="PREFOLDIN SUBUNIT 4"/>
    <property type="match status" value="1"/>
</dbReference>
<dbReference type="Proteomes" id="UP001626550">
    <property type="component" value="Unassembled WGS sequence"/>
</dbReference>
<evidence type="ECO:0000256" key="1">
    <source>
        <dbReference type="ARBA" id="ARBA00008045"/>
    </source>
</evidence>
<comment type="caution">
    <text evidence="4">The sequence shown here is derived from an EMBL/GenBank/DDBJ whole genome shotgun (WGS) entry which is preliminary data.</text>
</comment>
<protein>
    <recommendedName>
        <fullName evidence="6">Prefoldin subunit 4</fullName>
    </recommendedName>
</protein>
<gene>
    <name evidence="4" type="ORF">Ciccas_008599</name>
</gene>
<keyword evidence="3" id="KW-0175">Coiled coil</keyword>
<reference evidence="4 5" key="1">
    <citation type="submission" date="2024-11" db="EMBL/GenBank/DDBJ databases">
        <title>Adaptive evolution of stress response genes in parasites aligns with host niche diversity.</title>
        <authorList>
            <person name="Hahn C."/>
            <person name="Resl P."/>
        </authorList>
    </citation>
    <scope>NUCLEOTIDE SEQUENCE [LARGE SCALE GENOMIC DNA]</scope>
    <source>
        <strain evidence="4">EGGRZ-B1_66</strain>
        <tissue evidence="4">Body</tissue>
    </source>
</reference>
<keyword evidence="5" id="KW-1185">Reference proteome</keyword>
<evidence type="ECO:0000256" key="3">
    <source>
        <dbReference type="SAM" id="Coils"/>
    </source>
</evidence>
<feature type="coiled-coil region" evidence="3">
    <location>
        <begin position="20"/>
        <end position="50"/>
    </location>
</feature>
<organism evidence="4 5">
    <name type="scientific">Cichlidogyrus casuarinus</name>
    <dbReference type="NCBI Taxonomy" id="1844966"/>
    <lineage>
        <taxon>Eukaryota</taxon>
        <taxon>Metazoa</taxon>
        <taxon>Spiralia</taxon>
        <taxon>Lophotrochozoa</taxon>
        <taxon>Platyhelminthes</taxon>
        <taxon>Monogenea</taxon>
        <taxon>Monopisthocotylea</taxon>
        <taxon>Dactylogyridea</taxon>
        <taxon>Ancyrocephalidae</taxon>
        <taxon>Cichlidogyrus</taxon>
    </lineage>
</organism>
<dbReference type="PANTHER" id="PTHR21100:SF9">
    <property type="entry name" value="PREFOLDIN SUBUNIT 4"/>
    <property type="match status" value="1"/>
</dbReference>
<dbReference type="InterPro" id="IPR016661">
    <property type="entry name" value="PFDN4"/>
</dbReference>
<dbReference type="SUPFAM" id="SSF46579">
    <property type="entry name" value="Prefoldin"/>
    <property type="match status" value="1"/>
</dbReference>
<evidence type="ECO:0008006" key="6">
    <source>
        <dbReference type="Google" id="ProtNLM"/>
    </source>
</evidence>